<feature type="non-terminal residue" evidence="1">
    <location>
        <position position="95"/>
    </location>
</feature>
<comment type="caution">
    <text evidence="1">The sequence shown here is derived from an EMBL/GenBank/DDBJ whole genome shotgun (WGS) entry which is preliminary data.</text>
</comment>
<gene>
    <name evidence="1" type="ORF">GCK32_014437</name>
</gene>
<keyword evidence="2" id="KW-1185">Reference proteome</keyword>
<evidence type="ECO:0000313" key="1">
    <source>
        <dbReference type="EMBL" id="KAK5986547.1"/>
    </source>
</evidence>
<organism evidence="1 2">
    <name type="scientific">Trichostrongylus colubriformis</name>
    <name type="common">Black scour worm</name>
    <dbReference type="NCBI Taxonomy" id="6319"/>
    <lineage>
        <taxon>Eukaryota</taxon>
        <taxon>Metazoa</taxon>
        <taxon>Ecdysozoa</taxon>
        <taxon>Nematoda</taxon>
        <taxon>Chromadorea</taxon>
        <taxon>Rhabditida</taxon>
        <taxon>Rhabditina</taxon>
        <taxon>Rhabditomorpha</taxon>
        <taxon>Strongyloidea</taxon>
        <taxon>Trichostrongylidae</taxon>
        <taxon>Trichostrongylus</taxon>
    </lineage>
</organism>
<name>A0AAN8G3K8_TRICO</name>
<proteinExistence type="predicted"/>
<reference evidence="1 2" key="1">
    <citation type="submission" date="2019-10" db="EMBL/GenBank/DDBJ databases">
        <title>Assembly and Annotation for the nematode Trichostrongylus colubriformis.</title>
        <authorList>
            <person name="Martin J."/>
        </authorList>
    </citation>
    <scope>NUCLEOTIDE SEQUENCE [LARGE SCALE GENOMIC DNA]</scope>
    <source>
        <strain evidence="1">G859</strain>
        <tissue evidence="1">Whole worm</tissue>
    </source>
</reference>
<dbReference type="AlphaFoldDB" id="A0AAN8G3K8"/>
<accession>A0AAN8G3K8</accession>
<sequence>MLVNHLQERGDAATLTACTPLSTHTYQRITLDELMKAIYWHVRKPKKEQKHLATARVRPKPRPKVALNEKEQVLIVLVHLVVKPAGRILLHLSIG</sequence>
<dbReference type="Proteomes" id="UP001331761">
    <property type="component" value="Unassembled WGS sequence"/>
</dbReference>
<evidence type="ECO:0000313" key="2">
    <source>
        <dbReference type="Proteomes" id="UP001331761"/>
    </source>
</evidence>
<dbReference type="EMBL" id="WIXE01000481">
    <property type="protein sequence ID" value="KAK5986547.1"/>
    <property type="molecule type" value="Genomic_DNA"/>
</dbReference>
<protein>
    <submittedName>
        <fullName evidence="1">Uncharacterized protein</fullName>
    </submittedName>
</protein>